<evidence type="ECO:0000256" key="3">
    <source>
        <dbReference type="ARBA" id="ARBA00022448"/>
    </source>
</evidence>
<evidence type="ECO:0000256" key="5">
    <source>
        <dbReference type="ARBA" id="ARBA00022692"/>
    </source>
</evidence>
<reference evidence="9" key="1">
    <citation type="submission" date="2020-10" db="EMBL/GenBank/DDBJ databases">
        <title>Bacterium isolated from coastal waters sediment.</title>
        <authorList>
            <person name="Chen R.-J."/>
            <person name="Lu D.-C."/>
            <person name="Zhu K.-L."/>
            <person name="Du Z.-J."/>
        </authorList>
    </citation>
    <scope>NUCLEOTIDE SEQUENCE</scope>
    <source>
        <strain evidence="9">N1Y112</strain>
    </source>
</reference>
<proteinExistence type="inferred from homology"/>
<comment type="caution">
    <text evidence="9">The sequence shown here is derived from an EMBL/GenBank/DDBJ whole genome shotgun (WGS) entry which is preliminary data.</text>
</comment>
<comment type="similarity">
    <text evidence="2 8">Belongs to the 4-toluene sulfonate uptake permease (TSUP) (TC 2.A.102) family.</text>
</comment>
<dbReference type="PANTHER" id="PTHR30269">
    <property type="entry name" value="TRANSMEMBRANE PROTEIN YFCA"/>
    <property type="match status" value="1"/>
</dbReference>
<sequence length="248" mass="26636">MELMTLLPFIAIIAFATYVQTVTGFALGMIVMGAVTTFDLVPIAFTSVIISAVTFINGLVAIKGNTKTLDLKRVGLTCAGMFPAIMLGLLLLDYMSEEFNHILQLLLGVTIIGAGLMIMLKPEPLKAPSSTAMFAGSGAAAGVMAGLFSMAGPPLVYLFYRQPFDLKTIRLCLVSIFLLSAVARTGMVGAQGGLTMDMLIFSVFCIPMVTLFTWVGKRYPPPLSNTNMRRFAFFLLIVIGASLVLKNI</sequence>
<feature type="transmembrane region" description="Helical" evidence="8">
    <location>
        <begin position="168"/>
        <end position="186"/>
    </location>
</feature>
<dbReference type="RefSeq" id="WP_193951638.1">
    <property type="nucleotide sequence ID" value="NZ_JADEYS010000002.1"/>
</dbReference>
<evidence type="ECO:0000256" key="8">
    <source>
        <dbReference type="RuleBase" id="RU363041"/>
    </source>
</evidence>
<gene>
    <name evidence="9" type="ORF">IOQ59_02260</name>
</gene>
<feature type="transmembrane region" description="Helical" evidence="8">
    <location>
        <begin position="198"/>
        <end position="216"/>
    </location>
</feature>
<feature type="transmembrane region" description="Helical" evidence="8">
    <location>
        <begin position="132"/>
        <end position="156"/>
    </location>
</feature>
<dbReference type="EMBL" id="JADEYS010000002">
    <property type="protein sequence ID" value="MBE9396078.1"/>
    <property type="molecule type" value="Genomic_DNA"/>
</dbReference>
<dbReference type="Pfam" id="PF01925">
    <property type="entry name" value="TauE"/>
    <property type="match status" value="1"/>
</dbReference>
<accession>A0A8J7JX93</accession>
<keyword evidence="6 8" id="KW-1133">Transmembrane helix</keyword>
<evidence type="ECO:0000313" key="10">
    <source>
        <dbReference type="Proteomes" id="UP000640333"/>
    </source>
</evidence>
<evidence type="ECO:0000256" key="1">
    <source>
        <dbReference type="ARBA" id="ARBA00004651"/>
    </source>
</evidence>
<dbReference type="PANTHER" id="PTHR30269:SF37">
    <property type="entry name" value="MEMBRANE TRANSPORTER PROTEIN"/>
    <property type="match status" value="1"/>
</dbReference>
<evidence type="ECO:0000256" key="2">
    <source>
        <dbReference type="ARBA" id="ARBA00009142"/>
    </source>
</evidence>
<dbReference type="Proteomes" id="UP000640333">
    <property type="component" value="Unassembled WGS sequence"/>
</dbReference>
<feature type="transmembrane region" description="Helical" evidence="8">
    <location>
        <begin position="228"/>
        <end position="245"/>
    </location>
</feature>
<feature type="transmembrane region" description="Helical" evidence="8">
    <location>
        <begin position="40"/>
        <end position="62"/>
    </location>
</feature>
<feature type="transmembrane region" description="Helical" evidence="8">
    <location>
        <begin position="74"/>
        <end position="95"/>
    </location>
</feature>
<organism evidence="9 10">
    <name type="scientific">Pontibacterium sinense</name>
    <dbReference type="NCBI Taxonomy" id="2781979"/>
    <lineage>
        <taxon>Bacteria</taxon>
        <taxon>Pseudomonadati</taxon>
        <taxon>Pseudomonadota</taxon>
        <taxon>Gammaproteobacteria</taxon>
        <taxon>Oceanospirillales</taxon>
        <taxon>Oceanospirillaceae</taxon>
        <taxon>Pontibacterium</taxon>
    </lineage>
</organism>
<protein>
    <recommendedName>
        <fullName evidence="8">Probable membrane transporter protein</fullName>
    </recommendedName>
</protein>
<keyword evidence="5 8" id="KW-0812">Transmembrane</keyword>
<dbReference type="InterPro" id="IPR052017">
    <property type="entry name" value="TSUP"/>
</dbReference>
<evidence type="ECO:0000256" key="6">
    <source>
        <dbReference type="ARBA" id="ARBA00022989"/>
    </source>
</evidence>
<comment type="subcellular location">
    <subcellularLocation>
        <location evidence="1 8">Cell membrane</location>
        <topology evidence="1 8">Multi-pass membrane protein</topology>
    </subcellularLocation>
</comment>
<name>A0A8J7JX93_9GAMM</name>
<dbReference type="InterPro" id="IPR002781">
    <property type="entry name" value="TM_pro_TauE-like"/>
</dbReference>
<dbReference type="GO" id="GO:0005886">
    <property type="term" value="C:plasma membrane"/>
    <property type="evidence" value="ECO:0007669"/>
    <property type="project" value="UniProtKB-SubCell"/>
</dbReference>
<evidence type="ECO:0000256" key="7">
    <source>
        <dbReference type="ARBA" id="ARBA00023136"/>
    </source>
</evidence>
<keyword evidence="4 8" id="KW-1003">Cell membrane</keyword>
<keyword evidence="7 8" id="KW-0472">Membrane</keyword>
<keyword evidence="3" id="KW-0813">Transport</keyword>
<feature type="transmembrane region" description="Helical" evidence="8">
    <location>
        <begin position="101"/>
        <end position="120"/>
    </location>
</feature>
<dbReference type="AlphaFoldDB" id="A0A8J7JX93"/>
<evidence type="ECO:0000313" key="9">
    <source>
        <dbReference type="EMBL" id="MBE9396078.1"/>
    </source>
</evidence>
<evidence type="ECO:0000256" key="4">
    <source>
        <dbReference type="ARBA" id="ARBA00022475"/>
    </source>
</evidence>
<keyword evidence="10" id="KW-1185">Reference proteome</keyword>